<dbReference type="OrthoDB" id="7342392at2"/>
<accession>A0A4S8PJ65</accession>
<comment type="caution">
    <text evidence="2">The sequence shown here is derived from an EMBL/GenBank/DDBJ whole genome shotgun (WGS) entry which is preliminary data.</text>
</comment>
<dbReference type="Gene3D" id="3.40.430.10">
    <property type="entry name" value="Dihydrofolate Reductase, subunit A"/>
    <property type="match status" value="1"/>
</dbReference>
<organism evidence="2 3">
    <name type="scientific">Glycomyces paridis</name>
    <dbReference type="NCBI Taxonomy" id="2126555"/>
    <lineage>
        <taxon>Bacteria</taxon>
        <taxon>Bacillati</taxon>
        <taxon>Actinomycetota</taxon>
        <taxon>Actinomycetes</taxon>
        <taxon>Glycomycetales</taxon>
        <taxon>Glycomycetaceae</taxon>
        <taxon>Glycomyces</taxon>
    </lineage>
</organism>
<gene>
    <name evidence="2" type="ORF">E9998_12680</name>
</gene>
<dbReference type="GO" id="GO:0008703">
    <property type="term" value="F:5-amino-6-(5-phosphoribosylamino)uracil reductase activity"/>
    <property type="evidence" value="ECO:0007669"/>
    <property type="project" value="InterPro"/>
</dbReference>
<dbReference type="Proteomes" id="UP000305792">
    <property type="component" value="Unassembled WGS sequence"/>
</dbReference>
<dbReference type="SUPFAM" id="SSF53597">
    <property type="entry name" value="Dihydrofolate reductase-like"/>
    <property type="match status" value="1"/>
</dbReference>
<dbReference type="GO" id="GO:0009231">
    <property type="term" value="P:riboflavin biosynthetic process"/>
    <property type="evidence" value="ECO:0007669"/>
    <property type="project" value="InterPro"/>
</dbReference>
<keyword evidence="3" id="KW-1185">Reference proteome</keyword>
<dbReference type="EMBL" id="STGX01000008">
    <property type="protein sequence ID" value="THV28449.1"/>
    <property type="molecule type" value="Genomic_DNA"/>
</dbReference>
<dbReference type="RefSeq" id="WP_136530060.1">
    <property type="nucleotide sequence ID" value="NZ_STGX01000008.1"/>
</dbReference>
<sequence length="187" mass="19702">MATTLSADLFISVDGWAGSDGLPGYFGYFGPDLGAWTEAEGALPQRVVMGRRTYEAFAALPAAAWGDTYESTMALDKTVVSTTLTEVPWPNTAIAADLVADVAAMKADGGAPIRTWGSLSLVGQLLGAGLVDRLRVLTFPLFAGDAGRDRAFADVAAADLELVDHRVLDGRIVLAEYRPTGKDIPRG</sequence>
<dbReference type="Pfam" id="PF01872">
    <property type="entry name" value="RibD_C"/>
    <property type="match status" value="1"/>
</dbReference>
<dbReference type="InterPro" id="IPR002734">
    <property type="entry name" value="RibDG_C"/>
</dbReference>
<dbReference type="AlphaFoldDB" id="A0A4S8PJ65"/>
<name>A0A4S8PJ65_9ACTN</name>
<reference evidence="2 3" key="1">
    <citation type="journal article" date="2018" name="Int. J. Syst. Evol. Microbiol.">
        <title>Glycomyces paridis sp. nov., isolated from the medicinal plant Paris polyphylla.</title>
        <authorList>
            <person name="Fang X.M."/>
            <person name="Bai J.L."/>
            <person name="Su J."/>
            <person name="Zhao L.L."/>
            <person name="Liu H.Y."/>
            <person name="Ma B.P."/>
            <person name="Zhang Y.Q."/>
            <person name="Yu L.Y."/>
        </authorList>
    </citation>
    <scope>NUCLEOTIDE SEQUENCE [LARGE SCALE GENOMIC DNA]</scope>
    <source>
        <strain evidence="2 3">CPCC 204357</strain>
    </source>
</reference>
<dbReference type="InterPro" id="IPR024072">
    <property type="entry name" value="DHFR-like_dom_sf"/>
</dbReference>
<evidence type="ECO:0000313" key="3">
    <source>
        <dbReference type="Proteomes" id="UP000305792"/>
    </source>
</evidence>
<proteinExistence type="predicted"/>
<protein>
    <submittedName>
        <fullName evidence="2">Deaminase</fullName>
    </submittedName>
</protein>
<evidence type="ECO:0000259" key="1">
    <source>
        <dbReference type="Pfam" id="PF01872"/>
    </source>
</evidence>
<feature type="domain" description="Bacterial bifunctional deaminase-reductase C-terminal" evidence="1">
    <location>
        <begin position="5"/>
        <end position="174"/>
    </location>
</feature>
<evidence type="ECO:0000313" key="2">
    <source>
        <dbReference type="EMBL" id="THV28449.1"/>
    </source>
</evidence>